<feature type="non-terminal residue" evidence="1">
    <location>
        <position position="1"/>
    </location>
</feature>
<reference evidence="1 2" key="1">
    <citation type="submission" date="2014-11" db="EMBL/GenBank/DDBJ databases">
        <authorList>
            <person name="Diene M.Seydina."/>
        </authorList>
    </citation>
    <scope>NUCLEOTIDE SEQUENCE [LARGE SCALE GENOMIC DNA]</scope>
    <source>
        <strain evidence="1 2">Neisseria meningitidis CHUV</strain>
    </source>
</reference>
<evidence type="ECO:0000313" key="1">
    <source>
        <dbReference type="EMBL" id="CRY99891.1"/>
    </source>
</evidence>
<proteinExistence type="predicted"/>
<protein>
    <submittedName>
        <fullName evidence="1">Uncharacterized protein</fullName>
    </submittedName>
</protein>
<dbReference type="AlphaFoldDB" id="A0A0H5QEA1"/>
<evidence type="ECO:0000313" key="2">
    <source>
        <dbReference type="Proteomes" id="UP000182715"/>
    </source>
</evidence>
<name>A0A0H5QEA1_NEIMI</name>
<dbReference type="Proteomes" id="UP000182715">
    <property type="component" value="Unassembled WGS sequence"/>
</dbReference>
<organism evidence="1 2">
    <name type="scientific">Neisseria meningitidis serogroup B</name>
    <dbReference type="NCBI Taxonomy" id="491"/>
    <lineage>
        <taxon>Bacteria</taxon>
        <taxon>Pseudomonadati</taxon>
        <taxon>Pseudomonadota</taxon>
        <taxon>Betaproteobacteria</taxon>
        <taxon>Neisseriales</taxon>
        <taxon>Neisseriaceae</taxon>
        <taxon>Neisseria</taxon>
    </lineage>
</organism>
<sequence length="65" mass="7082">VFIIYSSNGFAAVSISVSENDGRKGYRLKIKAAESAHRDTTDGLHASIRTVPVERYHSGNCRGKS</sequence>
<accession>A0A0H5QEA1</accession>
<dbReference type="EMBL" id="CVTF01000102">
    <property type="protein sequence ID" value="CRY99891.1"/>
    <property type="molecule type" value="Genomic_DNA"/>
</dbReference>